<protein>
    <submittedName>
        <fullName evidence="1">Uncharacterized protein</fullName>
    </submittedName>
</protein>
<dbReference type="Proteomes" id="UP001451303">
    <property type="component" value="Unassembled WGS sequence"/>
</dbReference>
<proteinExistence type="predicted"/>
<comment type="caution">
    <text evidence="1">The sequence shown here is derived from an EMBL/GenBank/DDBJ whole genome shotgun (WGS) entry which is preliminary data.</text>
</comment>
<gene>
    <name evidence="1" type="ORF">QR685DRAFT_350913</name>
</gene>
<reference evidence="1 2" key="1">
    <citation type="submission" date="2023-09" db="EMBL/GenBank/DDBJ databases">
        <title>Multi-omics analysis of a traditional fermented food reveals byproduct-associated fungal strains for waste-to-food upcycling.</title>
        <authorList>
            <consortium name="Lawrence Berkeley National Laboratory"/>
            <person name="Rekdal V.M."/>
            <person name="Villalobos-Escobedo J.M."/>
            <person name="Rodriguez-Valeron N."/>
            <person name="Garcia M.O."/>
            <person name="Vasquez D.P."/>
            <person name="Damayanti I."/>
            <person name="Sorensen P.M."/>
            <person name="Baidoo E.E."/>
            <person name="De Carvalho A.C."/>
            <person name="Riley R."/>
            <person name="Lipzen A."/>
            <person name="He G."/>
            <person name="Yan M."/>
            <person name="Haridas S."/>
            <person name="Daum C."/>
            <person name="Yoshinaga Y."/>
            <person name="Ng V."/>
            <person name="Grigoriev I.V."/>
            <person name="Munk R."/>
            <person name="Nuraida L."/>
            <person name="Wijaya C.H."/>
            <person name="Morales P.-C."/>
            <person name="Keasling J.D."/>
        </authorList>
    </citation>
    <scope>NUCLEOTIDE SEQUENCE [LARGE SCALE GENOMIC DNA]</scope>
    <source>
        <strain evidence="1 2">FGSC 2613</strain>
    </source>
</reference>
<evidence type="ECO:0000313" key="1">
    <source>
        <dbReference type="EMBL" id="KAL0467886.1"/>
    </source>
</evidence>
<sequence length="194" mass="23159">MSNYNQINDIINKVESDRNNHINIKKLENERGDINTMRAEPTMMRAETMVSLKQLMRRNINDPHEVAAITKFIREKYRLYNDQQVYALRFWYEQLHILDRQAPRASLLSADEIVDILIDKMTKPEFEIFNERLRLIRSHYPEKVRWHKKMEEGLGGGYGLKVQVLGAAYPGGEKFLSVEWLELTEEEKGFQWWW</sequence>
<keyword evidence="2" id="KW-1185">Reference proteome</keyword>
<dbReference type="EMBL" id="JAVLET010000008">
    <property type="protein sequence ID" value="KAL0467886.1"/>
    <property type="molecule type" value="Genomic_DNA"/>
</dbReference>
<accession>A0ABR3D846</accession>
<organism evidence="1 2">
    <name type="scientific">Neurospora intermedia</name>
    <dbReference type="NCBI Taxonomy" id="5142"/>
    <lineage>
        <taxon>Eukaryota</taxon>
        <taxon>Fungi</taxon>
        <taxon>Dikarya</taxon>
        <taxon>Ascomycota</taxon>
        <taxon>Pezizomycotina</taxon>
        <taxon>Sordariomycetes</taxon>
        <taxon>Sordariomycetidae</taxon>
        <taxon>Sordariales</taxon>
        <taxon>Sordariaceae</taxon>
        <taxon>Neurospora</taxon>
    </lineage>
</organism>
<evidence type="ECO:0000313" key="2">
    <source>
        <dbReference type="Proteomes" id="UP001451303"/>
    </source>
</evidence>
<name>A0ABR3D846_NEUIN</name>